<dbReference type="EMBL" id="ML210147">
    <property type="protein sequence ID" value="TFK29819.1"/>
    <property type="molecule type" value="Genomic_DNA"/>
</dbReference>
<dbReference type="STRING" id="230819.A0A5C3L9V7"/>
<dbReference type="Pfam" id="PF03641">
    <property type="entry name" value="Lysine_decarbox"/>
    <property type="match status" value="1"/>
</dbReference>
<protein>
    <recommendedName>
        <fullName evidence="3">Lysine decarboxylase</fullName>
    </recommendedName>
</protein>
<dbReference type="InterPro" id="IPR005269">
    <property type="entry name" value="LOG"/>
</dbReference>
<dbReference type="SUPFAM" id="SSF102405">
    <property type="entry name" value="MCP/YpsA-like"/>
    <property type="match status" value="1"/>
</dbReference>
<accession>A0A5C3L9V7</accession>
<dbReference type="Gene3D" id="3.40.50.450">
    <property type="match status" value="1"/>
</dbReference>
<sequence>MSSQPDNTQPGAVAVYCGSSTGTHQEFATAAQSVGKSLAVANRPLVYGGGSKGIMGIVSGACLENGGKVTGIVPYAMVTAGGEGEKTQNNITVHLNEVGREKTETIVVASMHERKVEMAKRSEAFVGLPGGFGTFEEVLEVTTWTQLGIHKKPVILVNVLSFWEPLRQLVDSSIAYGFIKPISKEIIVFVDGPANHEEHAGFDWGSAVLRAIEEWNLRDDRPLFDWSKTLDGDSADALAST</sequence>
<dbReference type="PANTHER" id="PTHR31223:SF70">
    <property type="entry name" value="LOG FAMILY PROTEIN YJL055W"/>
    <property type="match status" value="1"/>
</dbReference>
<keyword evidence="2" id="KW-1185">Reference proteome</keyword>
<dbReference type="OrthoDB" id="414463at2759"/>
<dbReference type="GO" id="GO:0005829">
    <property type="term" value="C:cytosol"/>
    <property type="evidence" value="ECO:0007669"/>
    <property type="project" value="TreeGrafter"/>
</dbReference>
<gene>
    <name evidence="1" type="ORF">FA15DRAFT_751971</name>
</gene>
<dbReference type="GO" id="GO:0016799">
    <property type="term" value="F:hydrolase activity, hydrolyzing N-glycosyl compounds"/>
    <property type="evidence" value="ECO:0007669"/>
    <property type="project" value="TreeGrafter"/>
</dbReference>
<dbReference type="InterPro" id="IPR031100">
    <property type="entry name" value="LOG_fam"/>
</dbReference>
<organism evidence="1 2">
    <name type="scientific">Coprinopsis marcescibilis</name>
    <name type="common">Agaric fungus</name>
    <name type="synonym">Psathyrella marcescibilis</name>
    <dbReference type="NCBI Taxonomy" id="230819"/>
    <lineage>
        <taxon>Eukaryota</taxon>
        <taxon>Fungi</taxon>
        <taxon>Dikarya</taxon>
        <taxon>Basidiomycota</taxon>
        <taxon>Agaricomycotina</taxon>
        <taxon>Agaricomycetes</taxon>
        <taxon>Agaricomycetidae</taxon>
        <taxon>Agaricales</taxon>
        <taxon>Agaricineae</taxon>
        <taxon>Psathyrellaceae</taxon>
        <taxon>Coprinopsis</taxon>
    </lineage>
</organism>
<proteinExistence type="predicted"/>
<reference evidence="1 2" key="1">
    <citation type="journal article" date="2019" name="Nat. Ecol. Evol.">
        <title>Megaphylogeny resolves global patterns of mushroom evolution.</title>
        <authorList>
            <person name="Varga T."/>
            <person name="Krizsan K."/>
            <person name="Foldi C."/>
            <person name="Dima B."/>
            <person name="Sanchez-Garcia M."/>
            <person name="Sanchez-Ramirez S."/>
            <person name="Szollosi G.J."/>
            <person name="Szarkandi J.G."/>
            <person name="Papp V."/>
            <person name="Albert L."/>
            <person name="Andreopoulos W."/>
            <person name="Angelini C."/>
            <person name="Antonin V."/>
            <person name="Barry K.W."/>
            <person name="Bougher N.L."/>
            <person name="Buchanan P."/>
            <person name="Buyck B."/>
            <person name="Bense V."/>
            <person name="Catcheside P."/>
            <person name="Chovatia M."/>
            <person name="Cooper J."/>
            <person name="Damon W."/>
            <person name="Desjardin D."/>
            <person name="Finy P."/>
            <person name="Geml J."/>
            <person name="Haridas S."/>
            <person name="Hughes K."/>
            <person name="Justo A."/>
            <person name="Karasinski D."/>
            <person name="Kautmanova I."/>
            <person name="Kiss B."/>
            <person name="Kocsube S."/>
            <person name="Kotiranta H."/>
            <person name="LaButti K.M."/>
            <person name="Lechner B.E."/>
            <person name="Liimatainen K."/>
            <person name="Lipzen A."/>
            <person name="Lukacs Z."/>
            <person name="Mihaltcheva S."/>
            <person name="Morgado L.N."/>
            <person name="Niskanen T."/>
            <person name="Noordeloos M.E."/>
            <person name="Ohm R.A."/>
            <person name="Ortiz-Santana B."/>
            <person name="Ovrebo C."/>
            <person name="Racz N."/>
            <person name="Riley R."/>
            <person name="Savchenko A."/>
            <person name="Shiryaev A."/>
            <person name="Soop K."/>
            <person name="Spirin V."/>
            <person name="Szebenyi C."/>
            <person name="Tomsovsky M."/>
            <person name="Tulloss R.E."/>
            <person name="Uehling J."/>
            <person name="Grigoriev I.V."/>
            <person name="Vagvolgyi C."/>
            <person name="Papp T."/>
            <person name="Martin F.M."/>
            <person name="Miettinen O."/>
            <person name="Hibbett D.S."/>
            <person name="Nagy L.G."/>
        </authorList>
    </citation>
    <scope>NUCLEOTIDE SEQUENCE [LARGE SCALE GENOMIC DNA]</scope>
    <source>
        <strain evidence="1 2">CBS 121175</strain>
    </source>
</reference>
<evidence type="ECO:0000313" key="1">
    <source>
        <dbReference type="EMBL" id="TFK29819.1"/>
    </source>
</evidence>
<evidence type="ECO:0000313" key="2">
    <source>
        <dbReference type="Proteomes" id="UP000307440"/>
    </source>
</evidence>
<dbReference type="NCBIfam" id="TIGR00730">
    <property type="entry name" value="Rossman fold protein, TIGR00730 family"/>
    <property type="match status" value="1"/>
</dbReference>
<dbReference type="PANTHER" id="PTHR31223">
    <property type="entry name" value="LOG FAMILY PROTEIN YJL055W"/>
    <property type="match status" value="1"/>
</dbReference>
<evidence type="ECO:0008006" key="3">
    <source>
        <dbReference type="Google" id="ProtNLM"/>
    </source>
</evidence>
<dbReference type="GO" id="GO:0009691">
    <property type="term" value="P:cytokinin biosynthetic process"/>
    <property type="evidence" value="ECO:0007669"/>
    <property type="project" value="InterPro"/>
</dbReference>
<dbReference type="AlphaFoldDB" id="A0A5C3L9V7"/>
<name>A0A5C3L9V7_COPMA</name>
<dbReference type="Proteomes" id="UP000307440">
    <property type="component" value="Unassembled WGS sequence"/>
</dbReference>